<dbReference type="Gene3D" id="3.90.226.10">
    <property type="entry name" value="2-enoyl-CoA Hydratase, Chain A, domain 1"/>
    <property type="match status" value="1"/>
</dbReference>
<dbReference type="InterPro" id="IPR001753">
    <property type="entry name" value="Enoyl-CoA_hydra/iso"/>
</dbReference>
<dbReference type="GO" id="GO:0003824">
    <property type="term" value="F:catalytic activity"/>
    <property type="evidence" value="ECO:0007669"/>
    <property type="project" value="UniProtKB-ARBA"/>
</dbReference>
<keyword evidence="4" id="KW-1185">Reference proteome</keyword>
<dbReference type="PANTHER" id="PTHR43802">
    <property type="entry name" value="ENOYL-COA HYDRATASE"/>
    <property type="match status" value="1"/>
</dbReference>
<dbReference type="PANTHER" id="PTHR43802:SF1">
    <property type="entry name" value="IP11341P-RELATED"/>
    <property type="match status" value="1"/>
</dbReference>
<name>A0A9Q3VK35_9ACTN</name>
<dbReference type="InterPro" id="IPR029045">
    <property type="entry name" value="ClpP/crotonase-like_dom_sf"/>
</dbReference>
<evidence type="ECO:0000256" key="1">
    <source>
        <dbReference type="ARBA" id="ARBA00005254"/>
    </source>
</evidence>
<proteinExistence type="inferred from homology"/>
<evidence type="ECO:0000313" key="3">
    <source>
        <dbReference type="EMBL" id="MCD9872768.1"/>
    </source>
</evidence>
<reference evidence="3" key="1">
    <citation type="submission" date="2021-12" db="EMBL/GenBank/DDBJ databases">
        <authorList>
            <person name="Lee J.-H."/>
            <person name="Kim S.-B."/>
        </authorList>
    </citation>
    <scope>NUCLEOTIDE SEQUENCE</scope>
    <source>
        <strain evidence="3">NR30</strain>
    </source>
</reference>
<feature type="compositionally biased region" description="Basic and acidic residues" evidence="2">
    <location>
        <begin position="190"/>
        <end position="203"/>
    </location>
</feature>
<dbReference type="CDD" id="cd06558">
    <property type="entry name" value="crotonase-like"/>
    <property type="match status" value="1"/>
</dbReference>
<feature type="compositionally biased region" description="Basic residues" evidence="2">
    <location>
        <begin position="225"/>
        <end position="235"/>
    </location>
</feature>
<protein>
    <submittedName>
        <fullName evidence="3">Enoyl-CoA hydratase/isomerase family protein</fullName>
    </submittedName>
</protein>
<dbReference type="Proteomes" id="UP001108029">
    <property type="component" value="Unassembled WGS sequence"/>
</dbReference>
<comment type="similarity">
    <text evidence="1">Belongs to the enoyl-CoA hydratase/isomerase family.</text>
</comment>
<feature type="region of interest" description="Disordered" evidence="2">
    <location>
        <begin position="176"/>
        <end position="235"/>
    </location>
</feature>
<organism evidence="3 4">
    <name type="scientific">Streptomyces guryensis</name>
    <dbReference type="NCBI Taxonomy" id="2886947"/>
    <lineage>
        <taxon>Bacteria</taxon>
        <taxon>Bacillati</taxon>
        <taxon>Actinomycetota</taxon>
        <taxon>Actinomycetes</taxon>
        <taxon>Kitasatosporales</taxon>
        <taxon>Streptomycetaceae</taxon>
        <taxon>Streptomyces</taxon>
    </lineage>
</organism>
<dbReference type="Pfam" id="PF00378">
    <property type="entry name" value="ECH_1"/>
    <property type="match status" value="1"/>
</dbReference>
<evidence type="ECO:0000256" key="2">
    <source>
        <dbReference type="SAM" id="MobiDB-lite"/>
    </source>
</evidence>
<accession>A0A9Q3VK35</accession>
<dbReference type="SUPFAM" id="SSF52096">
    <property type="entry name" value="ClpP/crotonase"/>
    <property type="match status" value="1"/>
</dbReference>
<dbReference type="RefSeq" id="WP_232646699.1">
    <property type="nucleotide sequence ID" value="NZ_JAJSBI010000001.1"/>
</dbReference>
<comment type="caution">
    <text evidence="3">The sequence shown here is derived from an EMBL/GenBank/DDBJ whole genome shotgun (WGS) entry which is preliminary data.</text>
</comment>
<sequence>MPAHGSMSSSRSRNALNAPLADALTAALTEAERDTSTSAVLVTGSGPSFCAGADLQHLPALAEAGAPPVPFLRTVSDLTRRLERSAHPVVAVLHGQAVASGLEIALACDAVVTEPGTLIGDGHIRNHLVPGAGSAVRMRRKLGDSLGRWLALSGELLPAERFLDTRWLHEVVEPGQGADARSARRRDLRRGRESREDRFEASPRCRCATPATPWTSPKPPPPLLTRRRLRHRRRP</sequence>
<dbReference type="EMBL" id="JAJSBI010000001">
    <property type="protein sequence ID" value="MCD9872768.1"/>
    <property type="molecule type" value="Genomic_DNA"/>
</dbReference>
<gene>
    <name evidence="3" type="ORF">LJ657_03615</name>
</gene>
<dbReference type="AlphaFoldDB" id="A0A9Q3VK35"/>
<evidence type="ECO:0000313" key="4">
    <source>
        <dbReference type="Proteomes" id="UP001108029"/>
    </source>
</evidence>